<keyword evidence="13" id="KW-1185">Reference proteome</keyword>
<reference evidence="12 13" key="1">
    <citation type="journal article" date="2021" name="Hortic Res">
        <title>Chromosome-scale assembly of the Dendrobium chrysotoxum genome enhances the understanding of orchid evolution.</title>
        <authorList>
            <person name="Zhang Y."/>
            <person name="Zhang G.Q."/>
            <person name="Zhang D."/>
            <person name="Liu X.D."/>
            <person name="Xu X.Y."/>
            <person name="Sun W.H."/>
            <person name="Yu X."/>
            <person name="Zhu X."/>
            <person name="Wang Z.W."/>
            <person name="Zhao X."/>
            <person name="Zhong W.Y."/>
            <person name="Chen H."/>
            <person name="Yin W.L."/>
            <person name="Huang T."/>
            <person name="Niu S.C."/>
            <person name="Liu Z.J."/>
        </authorList>
    </citation>
    <scope>NUCLEOTIDE SEQUENCE [LARGE SCALE GENOMIC DNA]</scope>
    <source>
        <strain evidence="12">Lindl</strain>
    </source>
</reference>
<dbReference type="GO" id="GO:0015031">
    <property type="term" value="P:protein transport"/>
    <property type="evidence" value="ECO:0007669"/>
    <property type="project" value="UniProtKB-UniRule"/>
</dbReference>
<keyword evidence="9" id="KW-0812">Transmembrane</keyword>
<evidence type="ECO:0000313" key="13">
    <source>
        <dbReference type="Proteomes" id="UP000775213"/>
    </source>
</evidence>
<evidence type="ECO:0000259" key="11">
    <source>
        <dbReference type="PROSITE" id="PS51322"/>
    </source>
</evidence>
<dbReference type="SUPFAM" id="SSF54495">
    <property type="entry name" value="UBC-like"/>
    <property type="match status" value="1"/>
</dbReference>
<dbReference type="Proteomes" id="UP000775213">
    <property type="component" value="Unassembled WGS sequence"/>
</dbReference>
<dbReference type="InterPro" id="IPR052070">
    <property type="entry name" value="ESCRT-I_UEV_domain"/>
</dbReference>
<feature type="region of interest" description="Disordered" evidence="8">
    <location>
        <begin position="166"/>
        <end position="190"/>
    </location>
</feature>
<feature type="domain" description="UEV" evidence="11">
    <location>
        <begin position="28"/>
        <end position="172"/>
    </location>
</feature>
<keyword evidence="3 7" id="KW-0813">Transport</keyword>
<dbReference type="SUPFAM" id="SSF140111">
    <property type="entry name" value="Endosomal sorting complex assembly domain"/>
    <property type="match status" value="1"/>
</dbReference>
<dbReference type="Pfam" id="PF05743">
    <property type="entry name" value="UEV"/>
    <property type="match status" value="1"/>
</dbReference>
<sequence length="434" mass="48954">MAPPPPPPPPPPPAGSSALDALQFLSTALSQRGPYALPYAEETKWLIRQHLVSLIEAYPSLHPQTSSFTHNDGRTVNLLQADGTIPIVFGNVFYNIPLSIWLIERYPLSPPSVFLNPTTQMVVKANHLHVDRSGCVRVPYLQNWVYPSSNLVDLVRSLSQIFSNDPPLFSRQNPNPNPPPNPIPSPPPNASRIFSSLSPYASRLQGRLTEDANEVFRRNAINKIIEAVLADIAGLHKAREAEIEGLFATQAELRRREQELACGVREMSEEKEGLEQQLQLVLMNMNLLEGWVRQNEGKWPHEFDVDNVFQPADVLSRQLLECTAADLAVEDTIYSLDKAMQEGSIPSDMYLKNVRALSREQFFHRALETRCELHVCRLRSQAWPLGHRIMLHRRLVGYLNLYGSKKCYFYPIVYIIVVLGFGNVACNVQSFCVI</sequence>
<comment type="similarity">
    <text evidence="2">Belongs to the ubiquitin-conjugating enzyme family. UEV subfamily.</text>
</comment>
<dbReference type="GO" id="GO:0043130">
    <property type="term" value="F:ubiquitin binding"/>
    <property type="evidence" value="ECO:0007669"/>
    <property type="project" value="TreeGrafter"/>
</dbReference>
<dbReference type="Gene3D" id="3.10.110.10">
    <property type="entry name" value="Ubiquitin Conjugating Enzyme"/>
    <property type="match status" value="1"/>
</dbReference>
<dbReference type="Pfam" id="PF09454">
    <property type="entry name" value="Vps23_core"/>
    <property type="match status" value="1"/>
</dbReference>
<protein>
    <recommendedName>
        <fullName evidence="14">Protein ELC-like</fullName>
    </recommendedName>
</protein>
<dbReference type="PROSITE" id="PS51322">
    <property type="entry name" value="UEV"/>
    <property type="match status" value="1"/>
</dbReference>
<name>A0AAV7GI44_DENCH</name>
<evidence type="ECO:0000256" key="2">
    <source>
        <dbReference type="ARBA" id="ARBA00009594"/>
    </source>
</evidence>
<keyword evidence="6" id="KW-0175">Coiled coil</keyword>
<dbReference type="InterPro" id="IPR016135">
    <property type="entry name" value="UBQ-conjugating_enzyme/RWD"/>
</dbReference>
<evidence type="ECO:0000259" key="10">
    <source>
        <dbReference type="PROSITE" id="PS51312"/>
    </source>
</evidence>
<dbReference type="PROSITE" id="PS51312">
    <property type="entry name" value="SB"/>
    <property type="match status" value="1"/>
</dbReference>
<evidence type="ECO:0000256" key="7">
    <source>
        <dbReference type="PROSITE-ProRule" id="PRU00644"/>
    </source>
</evidence>
<proteinExistence type="inferred from homology"/>
<organism evidence="12 13">
    <name type="scientific">Dendrobium chrysotoxum</name>
    <name type="common">Orchid</name>
    <dbReference type="NCBI Taxonomy" id="161865"/>
    <lineage>
        <taxon>Eukaryota</taxon>
        <taxon>Viridiplantae</taxon>
        <taxon>Streptophyta</taxon>
        <taxon>Embryophyta</taxon>
        <taxon>Tracheophyta</taxon>
        <taxon>Spermatophyta</taxon>
        <taxon>Magnoliopsida</taxon>
        <taxon>Liliopsida</taxon>
        <taxon>Asparagales</taxon>
        <taxon>Orchidaceae</taxon>
        <taxon>Epidendroideae</taxon>
        <taxon>Malaxideae</taxon>
        <taxon>Dendrobiinae</taxon>
        <taxon>Dendrobium</taxon>
    </lineage>
</organism>
<evidence type="ECO:0000313" key="12">
    <source>
        <dbReference type="EMBL" id="KAH0456131.1"/>
    </source>
</evidence>
<keyword evidence="9" id="KW-1133">Transmembrane helix</keyword>
<evidence type="ECO:0000256" key="8">
    <source>
        <dbReference type="SAM" id="MobiDB-lite"/>
    </source>
</evidence>
<dbReference type="GO" id="GO:0008333">
    <property type="term" value="P:endosome to lysosome transport"/>
    <property type="evidence" value="ECO:0007669"/>
    <property type="project" value="TreeGrafter"/>
</dbReference>
<dbReference type="PANTHER" id="PTHR23306">
    <property type="entry name" value="TUMOR SUSCEPTIBILITY GENE 101 PROTEIN-RELATED"/>
    <property type="match status" value="1"/>
</dbReference>
<keyword evidence="5 7" id="KW-0653">Protein transport</keyword>
<evidence type="ECO:0000256" key="1">
    <source>
        <dbReference type="ARBA" id="ARBA00004177"/>
    </source>
</evidence>
<dbReference type="GO" id="GO:0000813">
    <property type="term" value="C:ESCRT I complex"/>
    <property type="evidence" value="ECO:0007669"/>
    <property type="project" value="TreeGrafter"/>
</dbReference>
<feature type="transmembrane region" description="Helical" evidence="9">
    <location>
        <begin position="408"/>
        <end position="428"/>
    </location>
</feature>
<dbReference type="InterPro" id="IPR017916">
    <property type="entry name" value="SB_dom"/>
</dbReference>
<dbReference type="Gene3D" id="6.10.140.820">
    <property type="match status" value="1"/>
</dbReference>
<dbReference type="PANTHER" id="PTHR23306:SF3">
    <property type="entry name" value="TUMOR SUPPRESSOR PROTEIN 101"/>
    <property type="match status" value="1"/>
</dbReference>
<feature type="domain" description="SB" evidence="10">
    <location>
        <begin position="313"/>
        <end position="381"/>
    </location>
</feature>
<evidence type="ECO:0000256" key="5">
    <source>
        <dbReference type="ARBA" id="ARBA00022927"/>
    </source>
</evidence>
<keyword evidence="9" id="KW-0472">Membrane</keyword>
<dbReference type="InterPro" id="IPR037202">
    <property type="entry name" value="ESCRT_assembly_dom"/>
</dbReference>
<gene>
    <name evidence="12" type="ORF">IEQ34_014038</name>
</gene>
<keyword evidence="4" id="KW-0967">Endosome</keyword>
<dbReference type="EMBL" id="JAGFBR010000013">
    <property type="protein sequence ID" value="KAH0456131.1"/>
    <property type="molecule type" value="Genomic_DNA"/>
</dbReference>
<accession>A0AAV7GI44</accession>
<evidence type="ECO:0000256" key="4">
    <source>
        <dbReference type="ARBA" id="ARBA00022753"/>
    </source>
</evidence>
<evidence type="ECO:0000256" key="3">
    <source>
        <dbReference type="ARBA" id="ARBA00022448"/>
    </source>
</evidence>
<comment type="caution">
    <text evidence="12">The sequence shown here is derived from an EMBL/GenBank/DDBJ whole genome shotgun (WGS) entry which is preliminary data.</text>
</comment>
<evidence type="ECO:0000256" key="6">
    <source>
        <dbReference type="ARBA" id="ARBA00023054"/>
    </source>
</evidence>
<comment type="subcellular location">
    <subcellularLocation>
        <location evidence="1">Endosome</location>
    </subcellularLocation>
</comment>
<dbReference type="CDD" id="cd11685">
    <property type="entry name" value="UEV_TSG101-like"/>
    <property type="match status" value="1"/>
</dbReference>
<evidence type="ECO:0008006" key="14">
    <source>
        <dbReference type="Google" id="ProtNLM"/>
    </source>
</evidence>
<feature type="compositionally biased region" description="Pro residues" evidence="8">
    <location>
        <begin position="175"/>
        <end position="189"/>
    </location>
</feature>
<dbReference type="InterPro" id="IPR008883">
    <property type="entry name" value="UEV_N"/>
</dbReference>
<evidence type="ECO:0000256" key="9">
    <source>
        <dbReference type="SAM" id="Phobius"/>
    </source>
</evidence>
<dbReference type="AlphaFoldDB" id="A0AAV7GI44"/>